<dbReference type="EMBL" id="CM029049">
    <property type="protein sequence ID" value="KAG2570277.1"/>
    <property type="molecule type" value="Genomic_DNA"/>
</dbReference>
<dbReference type="AlphaFoldDB" id="A0A8T0Q5U4"/>
<feature type="region of interest" description="Disordered" evidence="1">
    <location>
        <begin position="10"/>
        <end position="68"/>
    </location>
</feature>
<protein>
    <submittedName>
        <fullName evidence="2">Uncharacterized protein</fullName>
    </submittedName>
</protein>
<accession>A0A8T0Q5U4</accession>
<dbReference type="Proteomes" id="UP000823388">
    <property type="component" value="Chromosome 7K"/>
</dbReference>
<organism evidence="2 3">
    <name type="scientific">Panicum virgatum</name>
    <name type="common">Blackwell switchgrass</name>
    <dbReference type="NCBI Taxonomy" id="38727"/>
    <lineage>
        <taxon>Eukaryota</taxon>
        <taxon>Viridiplantae</taxon>
        <taxon>Streptophyta</taxon>
        <taxon>Embryophyta</taxon>
        <taxon>Tracheophyta</taxon>
        <taxon>Spermatophyta</taxon>
        <taxon>Magnoliopsida</taxon>
        <taxon>Liliopsida</taxon>
        <taxon>Poales</taxon>
        <taxon>Poaceae</taxon>
        <taxon>PACMAD clade</taxon>
        <taxon>Panicoideae</taxon>
        <taxon>Panicodae</taxon>
        <taxon>Paniceae</taxon>
        <taxon>Panicinae</taxon>
        <taxon>Panicum</taxon>
        <taxon>Panicum sect. Hiantes</taxon>
    </lineage>
</organism>
<proteinExistence type="predicted"/>
<reference evidence="2" key="1">
    <citation type="submission" date="2020-05" db="EMBL/GenBank/DDBJ databases">
        <title>WGS assembly of Panicum virgatum.</title>
        <authorList>
            <person name="Lovell J.T."/>
            <person name="Jenkins J."/>
            <person name="Shu S."/>
            <person name="Juenger T.E."/>
            <person name="Schmutz J."/>
        </authorList>
    </citation>
    <scope>NUCLEOTIDE SEQUENCE</scope>
    <source>
        <strain evidence="2">AP13</strain>
    </source>
</reference>
<gene>
    <name evidence="2" type="ORF">PVAP13_7KG091290</name>
</gene>
<evidence type="ECO:0000313" key="2">
    <source>
        <dbReference type="EMBL" id="KAG2570277.1"/>
    </source>
</evidence>
<sequence>MGFMGLVLAPTGSGSRGIAASPFGLPPSARTATSPRAAPCAGTPAAGTRRPQGSRRRPRAPPGSCSRRRTWPWWWRRPLQKALPFLRRCQSLLPELYVVHFRGRLSRLLRRLRRPRVGAALGTPPRHILPGPPR</sequence>
<evidence type="ECO:0000313" key="3">
    <source>
        <dbReference type="Proteomes" id="UP000823388"/>
    </source>
</evidence>
<keyword evidence="3" id="KW-1185">Reference proteome</keyword>
<comment type="caution">
    <text evidence="2">The sequence shown here is derived from an EMBL/GenBank/DDBJ whole genome shotgun (WGS) entry which is preliminary data.</text>
</comment>
<name>A0A8T0Q5U4_PANVG</name>
<feature type="compositionally biased region" description="Low complexity" evidence="1">
    <location>
        <begin position="36"/>
        <end position="51"/>
    </location>
</feature>
<evidence type="ECO:0000256" key="1">
    <source>
        <dbReference type="SAM" id="MobiDB-lite"/>
    </source>
</evidence>